<feature type="compositionally biased region" description="Basic and acidic residues" evidence="22">
    <location>
        <begin position="1"/>
        <end position="11"/>
    </location>
</feature>
<dbReference type="GO" id="GO:0043065">
    <property type="term" value="P:positive regulation of apoptotic process"/>
    <property type="evidence" value="ECO:0007669"/>
    <property type="project" value="TreeGrafter"/>
</dbReference>
<feature type="region of interest" description="Disordered" evidence="22">
    <location>
        <begin position="528"/>
        <end position="637"/>
    </location>
</feature>
<dbReference type="AlphaFoldDB" id="H3ANP2"/>
<evidence type="ECO:0000256" key="19">
    <source>
        <dbReference type="ARBA" id="ARBA00047899"/>
    </source>
</evidence>
<evidence type="ECO:0000256" key="22">
    <source>
        <dbReference type="SAM" id="MobiDB-lite"/>
    </source>
</evidence>
<dbReference type="GO" id="GO:0005524">
    <property type="term" value="F:ATP binding"/>
    <property type="evidence" value="ECO:0007669"/>
    <property type="project" value="UniProtKB-UniRule"/>
</dbReference>
<dbReference type="EC" id="2.7.11.1" evidence="5"/>
<name>H3ANP2_LATCH</name>
<keyword evidence="16" id="KW-0460">Magnesium</keyword>
<evidence type="ECO:0000256" key="20">
    <source>
        <dbReference type="ARBA" id="ARBA00048679"/>
    </source>
</evidence>
<evidence type="ECO:0000256" key="2">
    <source>
        <dbReference type="ARBA" id="ARBA00004186"/>
    </source>
</evidence>
<dbReference type="OrthoDB" id="3638488at2759"/>
<dbReference type="Gene3D" id="1.10.510.10">
    <property type="entry name" value="Transferase(Phosphotransferase) domain 1"/>
    <property type="match status" value="2"/>
</dbReference>
<dbReference type="InterPro" id="IPR000719">
    <property type="entry name" value="Prot_kinase_dom"/>
</dbReference>
<feature type="compositionally biased region" description="Polar residues" evidence="22">
    <location>
        <begin position="1126"/>
        <end position="1140"/>
    </location>
</feature>
<dbReference type="OMA" id="NHHGSRQ"/>
<evidence type="ECO:0000256" key="8">
    <source>
        <dbReference type="ARBA" id="ARBA00022553"/>
    </source>
</evidence>
<dbReference type="HOGENOM" id="CLU_004885_0_0_1"/>
<dbReference type="Pfam" id="PF00069">
    <property type="entry name" value="Pkinase"/>
    <property type="match status" value="2"/>
</dbReference>
<feature type="compositionally biased region" description="Pro residues" evidence="22">
    <location>
        <begin position="235"/>
        <end position="269"/>
    </location>
</feature>
<feature type="compositionally biased region" description="Basic and acidic residues" evidence="22">
    <location>
        <begin position="582"/>
        <end position="597"/>
    </location>
</feature>
<evidence type="ECO:0000259" key="23">
    <source>
        <dbReference type="PROSITE" id="PS50011"/>
    </source>
</evidence>
<evidence type="ECO:0000256" key="21">
    <source>
        <dbReference type="PROSITE-ProRule" id="PRU10141"/>
    </source>
</evidence>
<feature type="compositionally biased region" description="Polar residues" evidence="22">
    <location>
        <begin position="170"/>
        <end position="179"/>
    </location>
</feature>
<gene>
    <name evidence="26" type="primary">LATS1</name>
</gene>
<dbReference type="GO" id="GO:0030509">
    <property type="term" value="P:BMP signaling pathway"/>
    <property type="evidence" value="ECO:0007669"/>
    <property type="project" value="Ensembl"/>
</dbReference>
<evidence type="ECO:0000256" key="15">
    <source>
        <dbReference type="ARBA" id="ARBA00022840"/>
    </source>
</evidence>
<accession>H3ANP2</accession>
<dbReference type="Proteomes" id="UP000008672">
    <property type="component" value="Unassembled WGS sequence"/>
</dbReference>
<keyword evidence="14" id="KW-0418">Kinase</keyword>
<dbReference type="PROSITE" id="PS00107">
    <property type="entry name" value="PROTEIN_KINASE_ATP"/>
    <property type="match status" value="1"/>
</dbReference>
<dbReference type="EMBL" id="AFYH01184123">
    <property type="status" value="NOT_ANNOTATED_CDS"/>
    <property type="molecule type" value="Genomic_DNA"/>
</dbReference>
<dbReference type="STRING" id="7897.ENSLACP00000011263"/>
<keyword evidence="17" id="KW-0206">Cytoskeleton</keyword>
<evidence type="ECO:0000256" key="16">
    <source>
        <dbReference type="ARBA" id="ARBA00022842"/>
    </source>
</evidence>
<dbReference type="eggNOG" id="KOG0608">
    <property type="taxonomic scope" value="Eukaryota"/>
</dbReference>
<feature type="compositionally biased region" description="Basic and acidic residues" evidence="22">
    <location>
        <begin position="1116"/>
        <end position="1125"/>
    </location>
</feature>
<evidence type="ECO:0000256" key="12">
    <source>
        <dbReference type="ARBA" id="ARBA00022741"/>
    </source>
</evidence>
<evidence type="ECO:0000256" key="18">
    <source>
        <dbReference type="ARBA" id="ARBA00023306"/>
    </source>
</evidence>
<reference evidence="26" key="3">
    <citation type="submission" date="2025-09" db="UniProtKB">
        <authorList>
            <consortium name="Ensembl"/>
        </authorList>
    </citation>
    <scope>IDENTIFICATION</scope>
</reference>
<dbReference type="SUPFAM" id="SSF56112">
    <property type="entry name" value="Protein kinase-like (PK-like)"/>
    <property type="match status" value="1"/>
</dbReference>
<dbReference type="InParanoid" id="H3ANP2"/>
<dbReference type="GO" id="GO:0046620">
    <property type="term" value="P:regulation of organ growth"/>
    <property type="evidence" value="ECO:0007669"/>
    <property type="project" value="TreeGrafter"/>
</dbReference>
<dbReference type="GeneID" id="102348177"/>
<evidence type="ECO:0000256" key="6">
    <source>
        <dbReference type="ARBA" id="ARBA00022490"/>
    </source>
</evidence>
<evidence type="ECO:0000256" key="1">
    <source>
        <dbReference type="ARBA" id="ARBA00001946"/>
    </source>
</evidence>
<dbReference type="GO" id="GO:0003139">
    <property type="term" value="P:secondary heart field specification"/>
    <property type="evidence" value="ECO:0007669"/>
    <property type="project" value="Ensembl"/>
</dbReference>
<feature type="region of interest" description="Disordered" evidence="22">
    <location>
        <begin position="1038"/>
        <end position="1065"/>
    </location>
</feature>
<feature type="domain" description="UBA" evidence="24">
    <location>
        <begin position="102"/>
        <end position="143"/>
    </location>
</feature>
<keyword evidence="11" id="KW-0479">Metal-binding</keyword>
<evidence type="ECO:0000313" key="26">
    <source>
        <dbReference type="Ensembl" id="ENSLACP00000011263.2"/>
    </source>
</evidence>
<dbReference type="InterPro" id="IPR000961">
    <property type="entry name" value="AGC-kinase_C"/>
</dbReference>
<dbReference type="PROSITE" id="PS51285">
    <property type="entry name" value="AGC_KINASE_CTER"/>
    <property type="match status" value="1"/>
</dbReference>
<feature type="region of interest" description="Disordered" evidence="22">
    <location>
        <begin position="1103"/>
        <end position="1140"/>
    </location>
</feature>
<dbReference type="FunFam" id="1.10.8.10:FF:000029">
    <property type="entry name" value="Serine/threonine-protein kinase LATS1 isoform 1"/>
    <property type="match status" value="1"/>
</dbReference>
<dbReference type="Pfam" id="PF00627">
    <property type="entry name" value="UBA"/>
    <property type="match status" value="1"/>
</dbReference>
<dbReference type="GO" id="GO:0035329">
    <property type="term" value="P:hippo signaling"/>
    <property type="evidence" value="ECO:0007669"/>
    <property type="project" value="TreeGrafter"/>
</dbReference>
<dbReference type="GO" id="GO:0005819">
    <property type="term" value="C:spindle"/>
    <property type="evidence" value="ECO:0007669"/>
    <property type="project" value="UniProtKB-SubCell"/>
</dbReference>
<keyword evidence="18" id="KW-0131">Cell cycle</keyword>
<comment type="cofactor">
    <cofactor evidence="1">
        <name>Mg(2+)</name>
        <dbReference type="ChEBI" id="CHEBI:18420"/>
    </cofactor>
</comment>
<dbReference type="GO" id="GO:0051301">
    <property type="term" value="P:cell division"/>
    <property type="evidence" value="ECO:0007669"/>
    <property type="project" value="UniProtKB-KW"/>
</dbReference>
<evidence type="ECO:0000313" key="27">
    <source>
        <dbReference type="Proteomes" id="UP000008672"/>
    </source>
</evidence>
<comment type="similarity">
    <text evidence="4">Belongs to the protein kinase superfamily. AGC Ser/Thr protein kinase family.</text>
</comment>
<evidence type="ECO:0000256" key="13">
    <source>
        <dbReference type="ARBA" id="ARBA00022776"/>
    </source>
</evidence>
<evidence type="ECO:0000256" key="10">
    <source>
        <dbReference type="ARBA" id="ARBA00022679"/>
    </source>
</evidence>
<keyword evidence="6" id="KW-0963">Cytoplasm</keyword>
<proteinExistence type="inferred from homology"/>
<comment type="subcellular location">
    <subcellularLocation>
        <location evidence="3">Cytoplasm</location>
        <location evidence="3">Cytoskeleton</location>
        <location evidence="3">Microtubule organizing center</location>
        <location evidence="3">Centrosome</location>
    </subcellularLocation>
    <subcellularLocation>
        <location evidence="2">Cytoplasm</location>
        <location evidence="2">Cytoskeleton</location>
        <location evidence="2">Spindle</location>
    </subcellularLocation>
</comment>
<dbReference type="GO" id="GO:0000082">
    <property type="term" value="P:G1/S transition of mitotic cell cycle"/>
    <property type="evidence" value="ECO:0007669"/>
    <property type="project" value="TreeGrafter"/>
</dbReference>
<dbReference type="RefSeq" id="XP_006007602.1">
    <property type="nucleotide sequence ID" value="XM_006007540.3"/>
</dbReference>
<keyword evidence="13" id="KW-0498">Mitosis</keyword>
<dbReference type="PROSITE" id="PS50030">
    <property type="entry name" value="UBA"/>
    <property type="match status" value="1"/>
</dbReference>
<dbReference type="RefSeq" id="XP_014350965.1">
    <property type="nucleotide sequence ID" value="XM_014495479.2"/>
</dbReference>
<dbReference type="SUPFAM" id="SSF46934">
    <property type="entry name" value="UBA-like"/>
    <property type="match status" value="1"/>
</dbReference>
<dbReference type="FunFam" id="1.10.510.10:FF:000086">
    <property type="entry name" value="Non-specific serine/threonine protein kinase"/>
    <property type="match status" value="1"/>
</dbReference>
<evidence type="ECO:0000256" key="4">
    <source>
        <dbReference type="ARBA" id="ARBA00009903"/>
    </source>
</evidence>
<evidence type="ECO:0000259" key="25">
    <source>
        <dbReference type="PROSITE" id="PS51285"/>
    </source>
</evidence>
<dbReference type="InterPro" id="IPR015940">
    <property type="entry name" value="UBA"/>
</dbReference>
<evidence type="ECO:0000256" key="3">
    <source>
        <dbReference type="ARBA" id="ARBA00004300"/>
    </source>
</evidence>
<evidence type="ECO:0000256" key="9">
    <source>
        <dbReference type="ARBA" id="ARBA00022618"/>
    </source>
</evidence>
<dbReference type="Bgee" id="ENSLACG00000009909">
    <property type="expression patterns" value="Expressed in chordate pharynx and 6 other cell types or tissues"/>
</dbReference>
<keyword evidence="27" id="KW-1185">Reference proteome</keyword>
<dbReference type="FunFam" id="3.30.200.20:FF:001246">
    <property type="entry name" value="Large tumor suppressor kinase 1"/>
    <property type="match status" value="1"/>
</dbReference>
<comment type="catalytic activity">
    <reaction evidence="20">
        <text>L-seryl-[protein] + ATP = O-phospho-L-seryl-[protein] + ADP + H(+)</text>
        <dbReference type="Rhea" id="RHEA:17989"/>
        <dbReference type="Rhea" id="RHEA-COMP:9863"/>
        <dbReference type="Rhea" id="RHEA-COMP:11604"/>
        <dbReference type="ChEBI" id="CHEBI:15378"/>
        <dbReference type="ChEBI" id="CHEBI:29999"/>
        <dbReference type="ChEBI" id="CHEBI:30616"/>
        <dbReference type="ChEBI" id="CHEBI:83421"/>
        <dbReference type="ChEBI" id="CHEBI:456216"/>
        <dbReference type="EC" id="2.7.11.1"/>
    </reaction>
</comment>
<dbReference type="CDD" id="cd21778">
    <property type="entry name" value="MobB_LATS1"/>
    <property type="match status" value="1"/>
</dbReference>
<keyword evidence="12 21" id="KW-0547">Nucleotide-binding</keyword>
<dbReference type="PANTHER" id="PTHR24356:SF138">
    <property type="entry name" value="SERINE_THREONINE-PROTEIN KINASE LATS1"/>
    <property type="match status" value="1"/>
</dbReference>
<dbReference type="GeneTree" id="ENSGT00940000157684"/>
<protein>
    <recommendedName>
        <fullName evidence="5">non-specific serine/threonine protein kinase</fullName>
        <ecNumber evidence="5">2.7.11.1</ecNumber>
    </recommendedName>
</protein>
<keyword evidence="10" id="KW-0808">Transferase</keyword>
<feature type="region of interest" description="Disordered" evidence="22">
    <location>
        <begin position="164"/>
        <end position="278"/>
    </location>
</feature>
<feature type="region of interest" description="Disordered" evidence="22">
    <location>
        <begin position="1"/>
        <end position="29"/>
    </location>
</feature>
<evidence type="ECO:0000259" key="24">
    <source>
        <dbReference type="PROSITE" id="PS50030"/>
    </source>
</evidence>
<reference evidence="26" key="2">
    <citation type="submission" date="2025-08" db="UniProtKB">
        <authorList>
            <consortium name="Ensembl"/>
        </authorList>
    </citation>
    <scope>IDENTIFICATION</scope>
</reference>
<dbReference type="EMBL" id="AFYH01184122">
    <property type="status" value="NOT_ANNOTATED_CDS"/>
    <property type="molecule type" value="Genomic_DNA"/>
</dbReference>
<dbReference type="Ensembl" id="ENSLACT00000011347.2">
    <property type="protein sequence ID" value="ENSLACP00000011263.2"/>
    <property type="gene ID" value="ENSLACG00000009909.2"/>
</dbReference>
<feature type="compositionally biased region" description="Polar residues" evidence="22">
    <location>
        <begin position="19"/>
        <end position="29"/>
    </location>
</feature>
<dbReference type="InterPro" id="IPR050236">
    <property type="entry name" value="Ser_Thr_kinase_AGC"/>
</dbReference>
<reference evidence="27" key="1">
    <citation type="submission" date="2011-08" db="EMBL/GenBank/DDBJ databases">
        <title>The draft genome of Latimeria chalumnae.</title>
        <authorList>
            <person name="Di Palma F."/>
            <person name="Alfoldi J."/>
            <person name="Johnson J."/>
            <person name="Berlin A."/>
            <person name="Gnerre S."/>
            <person name="Jaffe D."/>
            <person name="MacCallum I."/>
            <person name="Young S."/>
            <person name="Walker B.J."/>
            <person name="Lander E."/>
            <person name="Lindblad-Toh K."/>
        </authorList>
    </citation>
    <scope>NUCLEOTIDE SEQUENCE [LARGE SCALE GENOMIC DNA]</scope>
    <source>
        <strain evidence="27">Wild caught</strain>
    </source>
</reference>
<dbReference type="Gene3D" id="1.10.8.10">
    <property type="entry name" value="DNA helicase RuvA subunit, C-terminal domain"/>
    <property type="match status" value="1"/>
</dbReference>
<organism evidence="26 27">
    <name type="scientific">Latimeria chalumnae</name>
    <name type="common">Coelacanth</name>
    <dbReference type="NCBI Taxonomy" id="7897"/>
    <lineage>
        <taxon>Eukaryota</taxon>
        <taxon>Metazoa</taxon>
        <taxon>Chordata</taxon>
        <taxon>Craniata</taxon>
        <taxon>Vertebrata</taxon>
        <taxon>Euteleostomi</taxon>
        <taxon>Coelacanthiformes</taxon>
        <taxon>Coelacanthidae</taxon>
        <taxon>Latimeria</taxon>
    </lineage>
</organism>
<comment type="catalytic activity">
    <reaction evidence="19">
        <text>L-threonyl-[protein] + ATP = O-phospho-L-threonyl-[protein] + ADP + H(+)</text>
        <dbReference type="Rhea" id="RHEA:46608"/>
        <dbReference type="Rhea" id="RHEA-COMP:11060"/>
        <dbReference type="Rhea" id="RHEA-COMP:11605"/>
        <dbReference type="ChEBI" id="CHEBI:15378"/>
        <dbReference type="ChEBI" id="CHEBI:30013"/>
        <dbReference type="ChEBI" id="CHEBI:30616"/>
        <dbReference type="ChEBI" id="CHEBI:61977"/>
        <dbReference type="ChEBI" id="CHEBI:456216"/>
        <dbReference type="EC" id="2.7.11.1"/>
    </reaction>
</comment>
<evidence type="ECO:0000256" key="5">
    <source>
        <dbReference type="ARBA" id="ARBA00012513"/>
    </source>
</evidence>
<keyword evidence="15 21" id="KW-0067">ATP-binding</keyword>
<dbReference type="Gene3D" id="3.30.200.20">
    <property type="entry name" value="Phosphorylase Kinase, domain 1"/>
    <property type="match status" value="2"/>
</dbReference>
<sequence>MKRGEKPEGYRQMRPKTFPASNYTGSSRQMLQEIRESLRNLPKPSDTTKVEQNAVKLAAEDPRHPGRAPPKFGTHHKALQEIRNSLLPFANETNSSARGASEVNRKMLQDLQAAGFDEDMVIRALRQTNSRSLEAAIEYISKMSYQDPRREQMVAVVNAGMKLPGPGGVQSVNRKQSWKGSKESLVPQRHGPSMVDSVVYRSESPSSQTEMVRPLSGSGLAAFTQGHPGNGQRVNPPPPPQVRSVTPPPPPPRGQTPPPRGTTPPPPSWDPNSQPKRYSGSIEYVIPRISPVPQGAWQDGYSASAMNTSPMMNPSPQGQRGISPVPVGRQPIIMHGSANNKFSFPSGRAGLQNGGGQPDFMAHQNVIGSNQVNRQPPPPYPVGQTNRQSPTALQMQAGGSAASSTYTNGNIPQSMIVPNRNSHNMDVYNLSIPGMQTSWSQLSSTQPQSQSCNGHEIPTWQHNIPVRSSSFNTHLLANRQTHPASSQPSATTVTAITQAPILQPVKSMRVPKPELQTALAPTHPPWVQQSMQAAQPSPFPDGPSVVPQVTDTPSYQGPPPPYPKHLLQQIQPAPPYDSAAKPGKEDAGALAQGRREEDESEVASEVVVDGAGREKKQITTSPVPVRKNKRDEERRESRIQLYSPQAFKFYMEQHVENILKCHHQRLHRQKQLENEMMRVGLSPDAQDQMRKMLCQKESNYIRLKRAKMDKSMFVKIQTLGIGAFGEVCLAQKVDTNALYAMKTLRKKEVLLRNQVAHVKAERDILAEADNEWVVRLYYSFQDKDNLYFVMDYIPGGDMMSLLIRLGIFPEDLAQFYIAELTCAVESVHKMGFIHRDIKPDNILIDRDGHIKLTDFGLCTGFRWTHDSKYYQSGDHPRQDSMDFSSEWGDPASCRCGDRLKPLQRRAARQHQRCLAHSLVGTPNYIAPEVLLRTGYTQLCDWWSVGVILYEMLVGQPPFLAQTPLETQMKVINWQATLHIPPKAKLSPEASDLIIKLCRGPEDRLGKNGADEIKAHPFFKTIDFSSDLRQQQAPYIPKITHSTDTSNFDPVDPDKLRNDDDKEGNINDTLNGWYRNGKHPEHAFYEFTFRRFFDDNGYPYSYPKPIEYDYTDTEDSEQQHLDEEGNQKTGGSSQNRDLVYV</sequence>
<dbReference type="PANTHER" id="PTHR24356">
    <property type="entry name" value="SERINE/THREONINE-PROTEIN KINASE"/>
    <property type="match status" value="1"/>
</dbReference>
<feature type="domain" description="AGC-kinase C-terminal" evidence="25">
    <location>
        <begin position="1019"/>
        <end position="1098"/>
    </location>
</feature>
<dbReference type="InterPro" id="IPR011009">
    <property type="entry name" value="Kinase-like_dom_sf"/>
</dbReference>
<dbReference type="InterPro" id="IPR049761">
    <property type="entry name" value="LATS1-like_MobB"/>
</dbReference>
<dbReference type="GO" id="GO:0005813">
    <property type="term" value="C:centrosome"/>
    <property type="evidence" value="ECO:0007669"/>
    <property type="project" value="UniProtKB-SubCell"/>
</dbReference>
<dbReference type="FunFam" id="1.10.510.10:FF:000199">
    <property type="entry name" value="Non-specific serine/threonine protein kinase"/>
    <property type="match status" value="1"/>
</dbReference>
<evidence type="ECO:0000256" key="11">
    <source>
        <dbReference type="ARBA" id="ARBA00022723"/>
    </source>
</evidence>
<dbReference type="InterPro" id="IPR009060">
    <property type="entry name" value="UBA-like_sf"/>
</dbReference>
<dbReference type="GO" id="GO:1900227">
    <property type="term" value="P:positive regulation of NLRP3 inflammasome complex assembly"/>
    <property type="evidence" value="ECO:0007669"/>
    <property type="project" value="UniProtKB-ARBA"/>
</dbReference>
<dbReference type="CTD" id="9113"/>
<dbReference type="GO" id="GO:0060027">
    <property type="term" value="P:convergent extension involved in gastrulation"/>
    <property type="evidence" value="ECO:0007669"/>
    <property type="project" value="Ensembl"/>
</dbReference>
<dbReference type="GO" id="GO:0004674">
    <property type="term" value="F:protein serine/threonine kinase activity"/>
    <property type="evidence" value="ECO:0007669"/>
    <property type="project" value="UniProtKB-KW"/>
</dbReference>
<keyword evidence="8" id="KW-0597">Phosphoprotein</keyword>
<dbReference type="InterPro" id="IPR017441">
    <property type="entry name" value="Protein_kinase_ATP_BS"/>
</dbReference>
<dbReference type="InterPro" id="IPR008271">
    <property type="entry name" value="Ser/Thr_kinase_AS"/>
</dbReference>
<dbReference type="GO" id="GO:0046872">
    <property type="term" value="F:metal ion binding"/>
    <property type="evidence" value="ECO:0007669"/>
    <property type="project" value="UniProtKB-KW"/>
</dbReference>
<dbReference type="KEGG" id="lcm:102348177"/>
<keyword evidence="7" id="KW-0723">Serine/threonine-protein kinase</keyword>
<dbReference type="PROSITE" id="PS00108">
    <property type="entry name" value="PROTEIN_KINASE_ST"/>
    <property type="match status" value="1"/>
</dbReference>
<dbReference type="SMART" id="SM00220">
    <property type="entry name" value="S_TKc"/>
    <property type="match status" value="1"/>
</dbReference>
<evidence type="ECO:0000256" key="7">
    <source>
        <dbReference type="ARBA" id="ARBA00022527"/>
    </source>
</evidence>
<dbReference type="PROSITE" id="PS50011">
    <property type="entry name" value="PROTEIN_KINASE_DOM"/>
    <property type="match status" value="1"/>
</dbReference>
<dbReference type="FunCoup" id="H3ANP2">
    <property type="interactions" value="4143"/>
</dbReference>
<feature type="compositionally biased region" description="Basic and acidic residues" evidence="22">
    <location>
        <begin position="1051"/>
        <end position="1064"/>
    </location>
</feature>
<feature type="domain" description="Protein kinase" evidence="23">
    <location>
        <begin position="713"/>
        <end position="1018"/>
    </location>
</feature>
<evidence type="ECO:0000256" key="14">
    <source>
        <dbReference type="ARBA" id="ARBA00022777"/>
    </source>
</evidence>
<evidence type="ECO:0000256" key="17">
    <source>
        <dbReference type="ARBA" id="ARBA00023212"/>
    </source>
</evidence>
<feature type="binding site" evidence="21">
    <location>
        <position position="742"/>
    </location>
    <ligand>
        <name>ATP</name>
        <dbReference type="ChEBI" id="CHEBI:30616"/>
    </ligand>
</feature>
<keyword evidence="9" id="KW-0132">Cell division</keyword>